<evidence type="ECO:0000259" key="2">
    <source>
        <dbReference type="Pfam" id="PF25583"/>
    </source>
</evidence>
<feature type="domain" description="WCX" evidence="2">
    <location>
        <begin position="254"/>
        <end position="330"/>
    </location>
</feature>
<dbReference type="AlphaFoldDB" id="A0A5C7W0J8"/>
<reference evidence="3 4" key="1">
    <citation type="submission" date="2018-09" db="EMBL/GenBank/DDBJ databases">
        <title>Metagenome Assembled Genomes from an Advanced Water Purification Facility.</title>
        <authorList>
            <person name="Stamps B.W."/>
            <person name="Spear J.R."/>
        </authorList>
    </citation>
    <scope>NUCLEOTIDE SEQUENCE [LARGE SCALE GENOMIC DNA]</scope>
    <source>
        <strain evidence="3">Bin_52_1</strain>
    </source>
</reference>
<protein>
    <submittedName>
        <fullName evidence="3">WYL domain-containing protein</fullName>
    </submittedName>
</protein>
<evidence type="ECO:0000313" key="4">
    <source>
        <dbReference type="Proteomes" id="UP000321110"/>
    </source>
</evidence>
<dbReference type="InterPro" id="IPR057727">
    <property type="entry name" value="WCX_dom"/>
</dbReference>
<organism evidence="3 4">
    <name type="scientific">Aquipseudomonas alcaligenes</name>
    <name type="common">Pseudomonas alcaligenes</name>
    <dbReference type="NCBI Taxonomy" id="43263"/>
    <lineage>
        <taxon>Bacteria</taxon>
        <taxon>Pseudomonadati</taxon>
        <taxon>Pseudomonadota</taxon>
        <taxon>Gammaproteobacteria</taxon>
        <taxon>Pseudomonadales</taxon>
        <taxon>Pseudomonadaceae</taxon>
        <taxon>Aquipseudomonas</taxon>
    </lineage>
</organism>
<dbReference type="PANTHER" id="PTHR34580:SF1">
    <property type="entry name" value="PROTEIN PAFC"/>
    <property type="match status" value="1"/>
</dbReference>
<feature type="domain" description="WYL" evidence="1">
    <location>
        <begin position="157"/>
        <end position="223"/>
    </location>
</feature>
<accession>A0A5C7W0J8</accession>
<comment type="caution">
    <text evidence="3">The sequence shown here is derived from an EMBL/GenBank/DDBJ whole genome shotgun (WGS) entry which is preliminary data.</text>
</comment>
<dbReference type="Pfam" id="PF13280">
    <property type="entry name" value="WYL"/>
    <property type="match status" value="1"/>
</dbReference>
<gene>
    <name evidence="3" type="ORF">E6Q69_11415</name>
</gene>
<evidence type="ECO:0000259" key="1">
    <source>
        <dbReference type="Pfam" id="PF13280"/>
    </source>
</evidence>
<sequence>MSAAATRSTLSRQWELLKLLPSRLPGASASELQNRLQEAGFPASKRTVERDLTELSRLFPIQCNNKGVPYGWYWESGRSIDLPGITLSDALTVCLVEGSIKPLMPSSMLKSLEPRFSQARSKLEALGESNPAARWMEKVATVQPDLSLLPPSVDPLVLEVVQEALLADSQLSCHYYSAHRDKEHHFTLNPLGLIQRSNTTYLIATAEPFDDIRQFVLHRFRKVSKLEIDCNRPEGFSLPSYIAQGAMQFGDCEPIALRAWISDDLARLVRETPIAEDMRLTLDEQGGGEILEATVRNSWELLWWLLSHSGKIRVLAPEALREAVLARLEAGVELNRLASD</sequence>
<dbReference type="PROSITE" id="PS52050">
    <property type="entry name" value="WYL"/>
    <property type="match status" value="1"/>
</dbReference>
<dbReference type="Pfam" id="PF25583">
    <property type="entry name" value="WCX"/>
    <property type="match status" value="1"/>
</dbReference>
<name>A0A5C7W0J8_AQUAC</name>
<dbReference type="PANTHER" id="PTHR34580">
    <property type="match status" value="1"/>
</dbReference>
<dbReference type="InterPro" id="IPR051534">
    <property type="entry name" value="CBASS_pafABC_assoc_protein"/>
</dbReference>
<dbReference type="Proteomes" id="UP000321110">
    <property type="component" value="Unassembled WGS sequence"/>
</dbReference>
<proteinExistence type="predicted"/>
<evidence type="ECO:0000313" key="3">
    <source>
        <dbReference type="EMBL" id="TXI31421.1"/>
    </source>
</evidence>
<dbReference type="InterPro" id="IPR026881">
    <property type="entry name" value="WYL_dom"/>
</dbReference>
<dbReference type="EMBL" id="SSFO01000189">
    <property type="protein sequence ID" value="TXI31421.1"/>
    <property type="molecule type" value="Genomic_DNA"/>
</dbReference>